<keyword evidence="8" id="KW-0234">DNA repair</keyword>
<dbReference type="PANTHER" id="PTHR10142">
    <property type="entry name" value="DNA REPAIR PROTEIN COMPLEMENTING XP-A CELLS"/>
    <property type="match status" value="1"/>
</dbReference>
<evidence type="ECO:0000256" key="10">
    <source>
        <dbReference type="ARBA" id="ARBA00072989"/>
    </source>
</evidence>
<dbReference type="STRING" id="1076935.U4LT22"/>
<dbReference type="GO" id="GO:0000715">
    <property type="term" value="P:nucleotide-excision repair, DNA damage recognition"/>
    <property type="evidence" value="ECO:0007669"/>
    <property type="project" value="TreeGrafter"/>
</dbReference>
<organism evidence="13 14">
    <name type="scientific">Pyronema omphalodes (strain CBS 100304)</name>
    <name type="common">Pyronema confluens</name>
    <dbReference type="NCBI Taxonomy" id="1076935"/>
    <lineage>
        <taxon>Eukaryota</taxon>
        <taxon>Fungi</taxon>
        <taxon>Dikarya</taxon>
        <taxon>Ascomycota</taxon>
        <taxon>Pezizomycotina</taxon>
        <taxon>Pezizomycetes</taxon>
        <taxon>Pezizales</taxon>
        <taxon>Pyronemataceae</taxon>
        <taxon>Pyronema</taxon>
    </lineage>
</organism>
<dbReference type="FunFam" id="3.90.530.10:FF:000003">
    <property type="entry name" value="Dna repair rad14 protein"/>
    <property type="match status" value="1"/>
</dbReference>
<evidence type="ECO:0000256" key="6">
    <source>
        <dbReference type="ARBA" id="ARBA00022833"/>
    </source>
</evidence>
<sequence length="352" mass="40285">MADEATRQKTPPQSTSGSKSSASNLSPETIRRIEENRLRAKAIRDARARGEKGPNPTGPTQPPPESSKDAGKKRPYSAIEPTSRKGGEGRENLRPMKKFTKFVEYDLSKMTDTKGGFMSTEDDPHSVLAAQNLADKPPGMTLEEWARHQKRIKLLKEKKGAFEPAISALKDSNEAKTCFECKSPEIDFKWKDVFKCRVCEKCKKEKPDKYSLLTKTEAREDYLLTDPELKDEDLLPHLSQPNPHKSTWSNMMLYVKYQVEEFALKKWGSFEAMDAEFEKRTAQKKERNENKFKTRLRELKKRTRVDAWKREREQNSGPTKHEHVWGTAVAGEGGAVIKTCEDCGFELEEWII</sequence>
<feature type="compositionally biased region" description="Basic and acidic residues" evidence="11">
    <location>
        <begin position="82"/>
        <end position="94"/>
    </location>
</feature>
<evidence type="ECO:0000256" key="5">
    <source>
        <dbReference type="ARBA" id="ARBA00022771"/>
    </source>
</evidence>
<dbReference type="SUPFAM" id="SSF46955">
    <property type="entry name" value="Putative DNA-binding domain"/>
    <property type="match status" value="1"/>
</dbReference>
<evidence type="ECO:0000256" key="3">
    <source>
        <dbReference type="ARBA" id="ARBA00022723"/>
    </source>
</evidence>
<dbReference type="InterPro" id="IPR009061">
    <property type="entry name" value="DNA-bd_dom_put_sf"/>
</dbReference>
<proteinExistence type="inferred from homology"/>
<dbReference type="InterPro" id="IPR037129">
    <property type="entry name" value="XPA_sf"/>
</dbReference>
<dbReference type="Proteomes" id="UP000018144">
    <property type="component" value="Unassembled WGS sequence"/>
</dbReference>
<comment type="subcellular location">
    <subcellularLocation>
        <location evidence="1">Nucleus</location>
    </subcellularLocation>
</comment>
<protein>
    <recommendedName>
        <fullName evidence="10">DNA repair protein RAD14</fullName>
    </recommendedName>
</protein>
<dbReference type="GO" id="GO:0006284">
    <property type="term" value="P:base-excision repair"/>
    <property type="evidence" value="ECO:0007669"/>
    <property type="project" value="TreeGrafter"/>
</dbReference>
<feature type="compositionally biased region" description="Pro residues" evidence="11">
    <location>
        <begin position="56"/>
        <end position="65"/>
    </location>
</feature>
<dbReference type="PANTHER" id="PTHR10142:SF0">
    <property type="entry name" value="DNA REPAIR PROTEIN COMPLEMENTING XP-A CELLS"/>
    <property type="match status" value="1"/>
</dbReference>
<evidence type="ECO:0000256" key="8">
    <source>
        <dbReference type="ARBA" id="ARBA00023204"/>
    </source>
</evidence>
<evidence type="ECO:0000256" key="9">
    <source>
        <dbReference type="ARBA" id="ARBA00023242"/>
    </source>
</evidence>
<keyword evidence="3" id="KW-0479">Metal-binding</keyword>
<evidence type="ECO:0000313" key="13">
    <source>
        <dbReference type="EMBL" id="CCX32580.1"/>
    </source>
</evidence>
<keyword evidence="9" id="KW-0539">Nucleus</keyword>
<dbReference type="AlphaFoldDB" id="U4LT22"/>
<dbReference type="CDD" id="cd21077">
    <property type="entry name" value="DBD_Rad14"/>
    <property type="match status" value="1"/>
</dbReference>
<dbReference type="Pfam" id="PF05181">
    <property type="entry name" value="XPA_C"/>
    <property type="match status" value="1"/>
</dbReference>
<evidence type="ECO:0000256" key="7">
    <source>
        <dbReference type="ARBA" id="ARBA00023125"/>
    </source>
</evidence>
<evidence type="ECO:0000256" key="11">
    <source>
        <dbReference type="SAM" id="MobiDB-lite"/>
    </source>
</evidence>
<evidence type="ECO:0000256" key="4">
    <source>
        <dbReference type="ARBA" id="ARBA00022763"/>
    </source>
</evidence>
<evidence type="ECO:0000256" key="1">
    <source>
        <dbReference type="ARBA" id="ARBA00004123"/>
    </source>
</evidence>
<dbReference type="GO" id="GO:0003684">
    <property type="term" value="F:damaged DNA binding"/>
    <property type="evidence" value="ECO:0007669"/>
    <property type="project" value="InterPro"/>
</dbReference>
<name>U4LT22_PYROM</name>
<evidence type="ECO:0000313" key="14">
    <source>
        <dbReference type="Proteomes" id="UP000018144"/>
    </source>
</evidence>
<keyword evidence="14" id="KW-1185">Reference proteome</keyword>
<dbReference type="GO" id="GO:0000110">
    <property type="term" value="C:nucleotide-excision repair factor 1 complex"/>
    <property type="evidence" value="ECO:0007669"/>
    <property type="project" value="TreeGrafter"/>
</dbReference>
<dbReference type="Gene3D" id="3.90.530.10">
    <property type="entry name" value="XPA C-terminal domain"/>
    <property type="match status" value="1"/>
</dbReference>
<dbReference type="GO" id="GO:1901255">
    <property type="term" value="P:nucleotide-excision repair involved in interstrand cross-link repair"/>
    <property type="evidence" value="ECO:0007669"/>
    <property type="project" value="TreeGrafter"/>
</dbReference>
<feature type="domain" description="XPA C-terminal" evidence="12">
    <location>
        <begin position="209"/>
        <end position="259"/>
    </location>
</feature>
<gene>
    <name evidence="13" type="ORF">PCON_13420</name>
</gene>
<dbReference type="EMBL" id="HF935890">
    <property type="protein sequence ID" value="CCX32580.1"/>
    <property type="molecule type" value="Genomic_DNA"/>
</dbReference>
<feature type="region of interest" description="Disordered" evidence="11">
    <location>
        <begin position="1"/>
        <end position="95"/>
    </location>
</feature>
<dbReference type="GO" id="GO:0070914">
    <property type="term" value="P:UV-damage excision repair"/>
    <property type="evidence" value="ECO:0007669"/>
    <property type="project" value="TreeGrafter"/>
</dbReference>
<dbReference type="OMA" id="VCHACKE"/>
<dbReference type="InterPro" id="IPR022656">
    <property type="entry name" value="XPA_C"/>
</dbReference>
<keyword evidence="6" id="KW-0862">Zinc</keyword>
<dbReference type="InterPro" id="IPR000465">
    <property type="entry name" value="XPA/RAD14"/>
</dbReference>
<keyword evidence="4" id="KW-0227">DNA damage</keyword>
<dbReference type="OrthoDB" id="5368863at2759"/>
<feature type="compositionally biased region" description="Polar residues" evidence="11">
    <location>
        <begin position="8"/>
        <end position="27"/>
    </location>
</feature>
<keyword evidence="5" id="KW-0863">Zinc-finger</keyword>
<dbReference type="NCBIfam" id="TIGR00598">
    <property type="entry name" value="rad14"/>
    <property type="match status" value="1"/>
</dbReference>
<comment type="similarity">
    <text evidence="2">Belongs to the XPA family.</text>
</comment>
<dbReference type="eggNOG" id="KOG4017">
    <property type="taxonomic scope" value="Eukaryota"/>
</dbReference>
<reference evidence="13 14" key="1">
    <citation type="journal article" date="2013" name="PLoS Genet.">
        <title>The genome and development-dependent transcriptomes of Pyronema confluens: a window into fungal evolution.</title>
        <authorList>
            <person name="Traeger S."/>
            <person name="Altegoer F."/>
            <person name="Freitag M."/>
            <person name="Gabaldon T."/>
            <person name="Kempken F."/>
            <person name="Kumar A."/>
            <person name="Marcet-Houben M."/>
            <person name="Poggeler S."/>
            <person name="Stajich J.E."/>
            <person name="Nowrousian M."/>
        </authorList>
    </citation>
    <scope>NUCLEOTIDE SEQUENCE [LARGE SCALE GENOMIC DNA]</scope>
    <source>
        <strain evidence="14">CBS 100304</strain>
        <tissue evidence="13">Vegetative mycelium</tissue>
    </source>
</reference>
<evidence type="ECO:0000259" key="12">
    <source>
        <dbReference type="Pfam" id="PF05181"/>
    </source>
</evidence>
<feature type="compositionally biased region" description="Basic and acidic residues" evidence="11">
    <location>
        <begin position="29"/>
        <end position="52"/>
    </location>
</feature>
<dbReference type="GO" id="GO:0008270">
    <property type="term" value="F:zinc ion binding"/>
    <property type="evidence" value="ECO:0007669"/>
    <property type="project" value="UniProtKB-KW"/>
</dbReference>
<evidence type="ECO:0000256" key="2">
    <source>
        <dbReference type="ARBA" id="ARBA00005548"/>
    </source>
</evidence>
<keyword evidence="7" id="KW-0238">DNA-binding</keyword>
<accession>U4LT22</accession>